<feature type="signal peptide" evidence="2">
    <location>
        <begin position="1"/>
        <end position="25"/>
    </location>
</feature>
<reference evidence="3" key="1">
    <citation type="submission" date="2022-11" db="EMBL/GenBank/DDBJ databases">
        <title>Draft genome of Mycoplasma arginini isolated from fly.</title>
        <authorList>
            <person name="Severgnini M."/>
            <person name="Gioia G."/>
            <person name="Cremonesi P."/>
            <person name="Moroni P."/>
            <person name="Addis M.F."/>
            <person name="Castiglioni B."/>
        </authorList>
    </citation>
    <scope>NUCLEOTIDE SEQUENCE</scope>
    <source>
        <strain evidence="3">QMP CG1-1632</strain>
    </source>
</reference>
<evidence type="ECO:0000313" key="4">
    <source>
        <dbReference type="Proteomes" id="UP001162175"/>
    </source>
</evidence>
<evidence type="ECO:0008006" key="5">
    <source>
        <dbReference type="Google" id="ProtNLM"/>
    </source>
</evidence>
<name>A0AA43QZL8_MYCAR</name>
<comment type="caution">
    <text evidence="3">The sequence shown here is derived from an EMBL/GenBank/DDBJ whole genome shotgun (WGS) entry which is preliminary data.</text>
</comment>
<feature type="compositionally biased region" description="Pro residues" evidence="1">
    <location>
        <begin position="33"/>
        <end position="45"/>
    </location>
</feature>
<gene>
    <name evidence="3" type="ORF">DCBHLPFO_00555</name>
</gene>
<sequence>MTRLNKILFILGGLSAAALPVTAIACNDTQKPTPTPPTPPTPQPQSQPENPGAGTEEGGADSPWISDYNAKVKEAEELLTQLKKDSSKYSTIISHLEEELAAAKAAVSLQNSGKEEYQIATKGLTEEIAKATEVKKDIDSGQ</sequence>
<proteinExistence type="predicted"/>
<evidence type="ECO:0000256" key="1">
    <source>
        <dbReference type="SAM" id="MobiDB-lite"/>
    </source>
</evidence>
<evidence type="ECO:0000256" key="2">
    <source>
        <dbReference type="SAM" id="SignalP"/>
    </source>
</evidence>
<dbReference type="PROSITE" id="PS51257">
    <property type="entry name" value="PROKAR_LIPOPROTEIN"/>
    <property type="match status" value="1"/>
</dbReference>
<dbReference type="AlphaFoldDB" id="A0AA43QZL8"/>
<organism evidence="3 4">
    <name type="scientific">Mycoplasmopsis arginini</name>
    <name type="common">Mycoplasma arginini</name>
    <dbReference type="NCBI Taxonomy" id="2094"/>
    <lineage>
        <taxon>Bacteria</taxon>
        <taxon>Bacillati</taxon>
        <taxon>Mycoplasmatota</taxon>
        <taxon>Mycoplasmoidales</taxon>
        <taxon>Metamycoplasmataceae</taxon>
        <taxon>Mycoplasmopsis</taxon>
    </lineage>
</organism>
<dbReference type="EMBL" id="JAPFAR010000016">
    <property type="protein sequence ID" value="MDI3349440.1"/>
    <property type="molecule type" value="Genomic_DNA"/>
</dbReference>
<protein>
    <recommendedName>
        <fullName evidence="5">Lipoprotein</fullName>
    </recommendedName>
</protein>
<accession>A0AA43QZL8</accession>
<keyword evidence="2" id="KW-0732">Signal</keyword>
<dbReference type="Proteomes" id="UP001162175">
    <property type="component" value="Unassembled WGS sequence"/>
</dbReference>
<feature type="region of interest" description="Disordered" evidence="1">
    <location>
        <begin position="27"/>
        <end position="67"/>
    </location>
</feature>
<evidence type="ECO:0000313" key="3">
    <source>
        <dbReference type="EMBL" id="MDI3349440.1"/>
    </source>
</evidence>
<feature type="chain" id="PRO_5041217495" description="Lipoprotein" evidence="2">
    <location>
        <begin position="26"/>
        <end position="142"/>
    </location>
</feature>
<dbReference type="RefSeq" id="WP_282459039.1">
    <property type="nucleotide sequence ID" value="NZ_JAPFAR010000016.1"/>
</dbReference>